<dbReference type="Proteomes" id="UP000775627">
    <property type="component" value="Unassembled WGS sequence"/>
</dbReference>
<accession>A0AAW4I594</accession>
<evidence type="ECO:0000313" key="1">
    <source>
        <dbReference type="EMBL" id="MBN9901720.1"/>
    </source>
</evidence>
<dbReference type="EMBL" id="NTXF01000009">
    <property type="protein sequence ID" value="PEX50863.1"/>
    <property type="molecule type" value="Genomic_DNA"/>
</dbReference>
<dbReference type="AlphaFoldDB" id="A0AAW4I594"/>
<sequence length="193" mass="22782">MKKQAITFGRYNMLTNAHLSTVSEILTKWDKLTIGVYDFNIKRPLNLNEKWNEFYSMCDKNCQPESNDLSLESRIKMWEILVKERGLDGRLEIVPIKRVEYDVSNFNTKFPKEKYDLVFPKSPQERNSFDLLRNEAFKDILGREIHFVTPSLTLHTSQIKKQICLGDTWGNYLPREIYEYLVVKNIINKPLGE</sequence>
<dbReference type="EMBL" id="VIXF01000014">
    <property type="protein sequence ID" value="MBN9901720.1"/>
    <property type="molecule type" value="Genomic_DNA"/>
</dbReference>
<dbReference type="Gene3D" id="3.40.50.620">
    <property type="entry name" value="HUPs"/>
    <property type="match status" value="1"/>
</dbReference>
<name>A0AAW4I594_BACTU</name>
<gene>
    <name evidence="2" type="ORF">CN461_10730</name>
    <name evidence="3" type="ORF">COJ61_00370</name>
    <name evidence="1" type="ORF">FME64_31305</name>
</gene>
<dbReference type="Proteomes" id="UP000220502">
    <property type="component" value="Unassembled WGS sequence"/>
</dbReference>
<evidence type="ECO:0000313" key="6">
    <source>
        <dbReference type="Proteomes" id="UP000775627"/>
    </source>
</evidence>
<dbReference type="SUPFAM" id="SSF52374">
    <property type="entry name" value="Nucleotidylyl transferase"/>
    <property type="match status" value="1"/>
</dbReference>
<evidence type="ECO:0000313" key="2">
    <source>
        <dbReference type="EMBL" id="PEX50863.1"/>
    </source>
</evidence>
<reference evidence="1" key="3">
    <citation type="submission" date="2019-07" db="EMBL/GenBank/DDBJ databases">
        <authorList>
            <person name="Lazarte J.N."/>
            <person name="Poliero A."/>
            <person name="Beron C."/>
        </authorList>
    </citation>
    <scope>NUCLEOTIDE SEQUENCE</scope>
    <source>
        <strain evidence="1">FCC7</strain>
    </source>
</reference>
<evidence type="ECO:0008006" key="7">
    <source>
        <dbReference type="Google" id="ProtNLM"/>
    </source>
</evidence>
<evidence type="ECO:0000313" key="3">
    <source>
        <dbReference type="EMBL" id="PFM96853.1"/>
    </source>
</evidence>
<proteinExistence type="predicted"/>
<dbReference type="RefSeq" id="WP_016078528.1">
    <property type="nucleotide sequence ID" value="NZ_CP125662.1"/>
</dbReference>
<dbReference type="EMBL" id="NUYG01000001">
    <property type="protein sequence ID" value="PFM96853.1"/>
    <property type="molecule type" value="Genomic_DNA"/>
</dbReference>
<reference evidence="3 5" key="2">
    <citation type="submission" date="2017-09" db="EMBL/GenBank/DDBJ databases">
        <title>Large-scale bioinformatics analysis of Bacillus genomes uncovers conserved roles of natural products in bacterial physiology.</title>
        <authorList>
            <consortium name="Agbiome Team Llc"/>
            <person name="Bleich R.M."/>
            <person name="Grubbs K.J."/>
            <person name="Santa Maria K.C."/>
            <person name="Allen S.E."/>
            <person name="Farag S."/>
            <person name="Shank E.A."/>
            <person name="Bowers A."/>
        </authorList>
    </citation>
    <scope>NUCLEOTIDE SEQUENCE [LARGE SCALE GENOMIC DNA]</scope>
    <source>
        <strain evidence="3 5">AFS077661</strain>
    </source>
</reference>
<dbReference type="InterPro" id="IPR014729">
    <property type="entry name" value="Rossmann-like_a/b/a_fold"/>
</dbReference>
<reference evidence="1" key="4">
    <citation type="journal article" date="2021" name="J. Invertebr. Pathol.">
        <title>Molecular characterization of a Bacillus thuringiensis strain from Argentina, toxic against Lepidoptera and Coleoptera, based on its whole-genome and Cry protein analysis.</title>
        <authorList>
            <person name="Nicolas Lazarte J."/>
            <person name="Pia Valacco M."/>
            <person name="Moreno S."/>
            <person name="Salerno G.L."/>
            <person name="Beron C.M."/>
        </authorList>
    </citation>
    <scope>NUCLEOTIDE SEQUENCE</scope>
    <source>
        <strain evidence="1">FCC7</strain>
    </source>
</reference>
<organism evidence="1 6">
    <name type="scientific">Bacillus thuringiensis</name>
    <dbReference type="NCBI Taxonomy" id="1428"/>
    <lineage>
        <taxon>Bacteria</taxon>
        <taxon>Bacillati</taxon>
        <taxon>Bacillota</taxon>
        <taxon>Bacilli</taxon>
        <taxon>Bacillales</taxon>
        <taxon>Bacillaceae</taxon>
        <taxon>Bacillus</taxon>
        <taxon>Bacillus cereus group</taxon>
    </lineage>
</organism>
<protein>
    <recommendedName>
        <fullName evidence="7">Cytidyltransferase-like domain-containing protein</fullName>
    </recommendedName>
</protein>
<dbReference type="Proteomes" id="UP000223839">
    <property type="component" value="Unassembled WGS sequence"/>
</dbReference>
<evidence type="ECO:0000313" key="5">
    <source>
        <dbReference type="Proteomes" id="UP000223839"/>
    </source>
</evidence>
<reference evidence="2 4" key="1">
    <citation type="submission" date="2017-09" db="EMBL/GenBank/DDBJ databases">
        <title>Large-scale bioinformatics analysis of Bacillus genomes uncovers conserved roles of natural products in bacterial physiology.</title>
        <authorList>
            <consortium name="Agbiome Team Llc"/>
            <person name="Bleich R.M."/>
            <person name="Kirk G.J."/>
            <person name="Santa Maria K.C."/>
            <person name="Allen S.E."/>
            <person name="Farag S."/>
            <person name="Shank E.A."/>
            <person name="Bowers A."/>
        </authorList>
    </citation>
    <scope>NUCLEOTIDE SEQUENCE [LARGE SCALE GENOMIC DNA]</scope>
    <source>
        <strain evidence="2 4">AFS007900</strain>
    </source>
</reference>
<evidence type="ECO:0000313" key="4">
    <source>
        <dbReference type="Proteomes" id="UP000220502"/>
    </source>
</evidence>
<comment type="caution">
    <text evidence="1">The sequence shown here is derived from an EMBL/GenBank/DDBJ whole genome shotgun (WGS) entry which is preliminary data.</text>
</comment>